<evidence type="ECO:0000256" key="1">
    <source>
        <dbReference type="SAM" id="SignalP"/>
    </source>
</evidence>
<dbReference type="EMBL" id="WNWR01000350">
    <property type="protein sequence ID" value="KAE9981973.1"/>
    <property type="molecule type" value="Genomic_DNA"/>
</dbReference>
<name>A0A8H3V6A4_VENIN</name>
<dbReference type="AlphaFoldDB" id="A0A8H3V6A4"/>
<evidence type="ECO:0000313" key="2">
    <source>
        <dbReference type="EMBL" id="KAE9981973.1"/>
    </source>
</evidence>
<keyword evidence="1" id="KW-0732">Signal</keyword>
<gene>
    <name evidence="2" type="ORF">EG327_006037</name>
</gene>
<feature type="chain" id="PRO_5034585610" evidence="1">
    <location>
        <begin position="22"/>
        <end position="62"/>
    </location>
</feature>
<dbReference type="Proteomes" id="UP000490939">
    <property type="component" value="Unassembled WGS sequence"/>
</dbReference>
<organism evidence="2 3">
    <name type="scientific">Venturia inaequalis</name>
    <name type="common">Apple scab fungus</name>
    <dbReference type="NCBI Taxonomy" id="5025"/>
    <lineage>
        <taxon>Eukaryota</taxon>
        <taxon>Fungi</taxon>
        <taxon>Dikarya</taxon>
        <taxon>Ascomycota</taxon>
        <taxon>Pezizomycotina</taxon>
        <taxon>Dothideomycetes</taxon>
        <taxon>Pleosporomycetidae</taxon>
        <taxon>Venturiales</taxon>
        <taxon>Venturiaceae</taxon>
        <taxon>Venturia</taxon>
    </lineage>
</organism>
<protein>
    <submittedName>
        <fullName evidence="2">Uncharacterized protein</fullName>
    </submittedName>
</protein>
<comment type="caution">
    <text evidence="2">The sequence shown here is derived from an EMBL/GenBank/DDBJ whole genome shotgun (WGS) entry which is preliminary data.</text>
</comment>
<sequence>MQFLSITTVLVNLVLLQGVAAQSCAKNPTDCSNSPCSETYNNAAAICQEKVWLLLAYLEGVY</sequence>
<feature type="signal peptide" evidence="1">
    <location>
        <begin position="1"/>
        <end position="21"/>
    </location>
</feature>
<reference evidence="2 3" key="1">
    <citation type="submission" date="2019-07" db="EMBL/GenBank/DDBJ databases">
        <title>Venturia inaequalis Genome Resource.</title>
        <authorList>
            <person name="Lichtner F.J."/>
        </authorList>
    </citation>
    <scope>NUCLEOTIDE SEQUENCE [LARGE SCALE GENOMIC DNA]</scope>
    <source>
        <strain evidence="2 3">DMI_063113</strain>
    </source>
</reference>
<accession>A0A8H3V6A4</accession>
<proteinExistence type="predicted"/>
<keyword evidence="3" id="KW-1185">Reference proteome</keyword>
<evidence type="ECO:0000313" key="3">
    <source>
        <dbReference type="Proteomes" id="UP000490939"/>
    </source>
</evidence>